<sequence length="273" mass="31355">MTESKDEGFHGLTVIDQLKTVARPIWRDLRINLYSPHWVATTEIAGIKLALLSKSLNMQNNIEHLFNETEYLEKILEIIKPSDNVLEIGSYIGLHALLFASKAKHVYCVEPDPNCQKEIIRNAEKNNLTRSITIIPAAAWDKNQILKLECKEMYWRTSRLRGTVNANDNLHSPRNFKAIIEVEGKTLDNLADEIKQKIDVVKIDTEGAELHILKGGTNFWQQPPRVVAIEKHQGYLAGWGQKPEDIDQFMEEKGYKKTFESQRNNEQLAIFTF</sequence>
<protein>
    <recommendedName>
        <fullName evidence="1">Methyltransferase FkbM domain-containing protein</fullName>
    </recommendedName>
</protein>
<proteinExistence type="predicted"/>
<comment type="caution">
    <text evidence="2">The sequence shown here is derived from an EMBL/GenBank/DDBJ whole genome shotgun (WGS) entry which is preliminary data.</text>
</comment>
<accession>A0A1F7X137</accession>
<dbReference type="Gene3D" id="3.40.50.150">
    <property type="entry name" value="Vaccinia Virus protein VP39"/>
    <property type="match status" value="1"/>
</dbReference>
<dbReference type="InterPro" id="IPR052514">
    <property type="entry name" value="SAM-dependent_MTase"/>
</dbReference>
<organism evidence="2 3">
    <name type="scientific">Candidatus Woesebacteria bacterium RBG_13_36_22</name>
    <dbReference type="NCBI Taxonomy" id="1802478"/>
    <lineage>
        <taxon>Bacteria</taxon>
        <taxon>Candidatus Woeseibacteriota</taxon>
    </lineage>
</organism>
<name>A0A1F7X137_9BACT</name>
<evidence type="ECO:0000259" key="1">
    <source>
        <dbReference type="Pfam" id="PF05050"/>
    </source>
</evidence>
<dbReference type="SUPFAM" id="SSF53335">
    <property type="entry name" value="S-adenosyl-L-methionine-dependent methyltransferases"/>
    <property type="match status" value="1"/>
</dbReference>
<gene>
    <name evidence="2" type="ORF">A2Z67_00385</name>
</gene>
<reference evidence="2 3" key="1">
    <citation type="journal article" date="2016" name="Nat. Commun.">
        <title>Thousands of microbial genomes shed light on interconnected biogeochemical processes in an aquifer system.</title>
        <authorList>
            <person name="Anantharaman K."/>
            <person name="Brown C.T."/>
            <person name="Hug L.A."/>
            <person name="Sharon I."/>
            <person name="Castelle C.J."/>
            <person name="Probst A.J."/>
            <person name="Thomas B.C."/>
            <person name="Singh A."/>
            <person name="Wilkins M.J."/>
            <person name="Karaoz U."/>
            <person name="Brodie E.L."/>
            <person name="Williams K.H."/>
            <person name="Hubbard S.S."/>
            <person name="Banfield J.F."/>
        </authorList>
    </citation>
    <scope>NUCLEOTIDE SEQUENCE [LARGE SCALE GENOMIC DNA]</scope>
</reference>
<dbReference type="Pfam" id="PF05050">
    <property type="entry name" value="Methyltransf_21"/>
    <property type="match status" value="1"/>
</dbReference>
<evidence type="ECO:0000313" key="2">
    <source>
        <dbReference type="EMBL" id="OGM08681.1"/>
    </source>
</evidence>
<dbReference type="Proteomes" id="UP000176939">
    <property type="component" value="Unassembled WGS sequence"/>
</dbReference>
<evidence type="ECO:0000313" key="3">
    <source>
        <dbReference type="Proteomes" id="UP000176939"/>
    </source>
</evidence>
<dbReference type="PANTHER" id="PTHR34203">
    <property type="entry name" value="METHYLTRANSFERASE, FKBM FAMILY PROTEIN"/>
    <property type="match status" value="1"/>
</dbReference>
<dbReference type="InterPro" id="IPR029063">
    <property type="entry name" value="SAM-dependent_MTases_sf"/>
</dbReference>
<feature type="domain" description="Methyltransferase FkbM" evidence="1">
    <location>
        <begin position="88"/>
        <end position="256"/>
    </location>
</feature>
<dbReference type="NCBIfam" id="TIGR01444">
    <property type="entry name" value="fkbM_fam"/>
    <property type="match status" value="1"/>
</dbReference>
<dbReference type="InterPro" id="IPR006342">
    <property type="entry name" value="FkbM_mtfrase"/>
</dbReference>
<dbReference type="PANTHER" id="PTHR34203:SF15">
    <property type="entry name" value="SLL1173 PROTEIN"/>
    <property type="match status" value="1"/>
</dbReference>
<dbReference type="AlphaFoldDB" id="A0A1F7X137"/>
<dbReference type="EMBL" id="MGFQ01000038">
    <property type="protein sequence ID" value="OGM08681.1"/>
    <property type="molecule type" value="Genomic_DNA"/>
</dbReference>